<proteinExistence type="predicted"/>
<name>A0ABU8N9B6_9PSEU</name>
<comment type="caution">
    <text evidence="1">The sequence shown here is derived from an EMBL/GenBank/DDBJ whole genome shotgun (WGS) entry which is preliminary data.</text>
</comment>
<dbReference type="Proteomes" id="UP001370100">
    <property type="component" value="Unassembled WGS sequence"/>
</dbReference>
<dbReference type="EMBL" id="JBBEGL010000005">
    <property type="protein sequence ID" value="MEJ2888951.1"/>
    <property type="molecule type" value="Genomic_DNA"/>
</dbReference>
<organism evidence="1 2">
    <name type="scientific">Actinomycetospora aeridis</name>
    <dbReference type="NCBI Taxonomy" id="3129231"/>
    <lineage>
        <taxon>Bacteria</taxon>
        <taxon>Bacillati</taxon>
        <taxon>Actinomycetota</taxon>
        <taxon>Actinomycetes</taxon>
        <taxon>Pseudonocardiales</taxon>
        <taxon>Pseudonocardiaceae</taxon>
        <taxon>Actinomycetospora</taxon>
    </lineage>
</organism>
<reference evidence="1 2" key="1">
    <citation type="submission" date="2024-03" db="EMBL/GenBank/DDBJ databases">
        <title>Actinomycetospora sp. OC33-EN06, a novel actinomycete isolated from wild orchid (Aerides multiflora).</title>
        <authorList>
            <person name="Suriyachadkun C."/>
        </authorList>
    </citation>
    <scope>NUCLEOTIDE SEQUENCE [LARGE SCALE GENOMIC DNA]</scope>
    <source>
        <strain evidence="1 2">OC33-EN06</strain>
    </source>
</reference>
<accession>A0ABU8N9B6</accession>
<gene>
    <name evidence="1" type="ORF">WCD41_21000</name>
</gene>
<evidence type="ECO:0000313" key="1">
    <source>
        <dbReference type="EMBL" id="MEJ2888951.1"/>
    </source>
</evidence>
<keyword evidence="2" id="KW-1185">Reference proteome</keyword>
<evidence type="ECO:0000313" key="2">
    <source>
        <dbReference type="Proteomes" id="UP001370100"/>
    </source>
</evidence>
<dbReference type="RefSeq" id="WP_337715986.1">
    <property type="nucleotide sequence ID" value="NZ_JBBEGL010000005.1"/>
</dbReference>
<sequence>MPGVSVRLTPVGRAEVYLPDDMPPILDVTSEHRVVLTLTARRLDEVTTEELEAARSLHAALGVFVEHAARWVPPVAQQAIGGAA</sequence>
<protein>
    <submittedName>
        <fullName evidence="1">Uncharacterized protein</fullName>
    </submittedName>
</protein>